<evidence type="ECO:0000313" key="3">
    <source>
        <dbReference type="Proteomes" id="UP000076532"/>
    </source>
</evidence>
<feature type="compositionally biased region" description="Acidic residues" evidence="1">
    <location>
        <begin position="393"/>
        <end position="405"/>
    </location>
</feature>
<evidence type="ECO:0000313" key="2">
    <source>
        <dbReference type="EMBL" id="KZP26429.1"/>
    </source>
</evidence>
<feature type="compositionally biased region" description="Basic and acidic residues" evidence="1">
    <location>
        <begin position="717"/>
        <end position="728"/>
    </location>
</feature>
<evidence type="ECO:0000256" key="1">
    <source>
        <dbReference type="SAM" id="MobiDB-lite"/>
    </source>
</evidence>
<feature type="compositionally biased region" description="Basic and acidic residues" evidence="1">
    <location>
        <begin position="406"/>
        <end position="420"/>
    </location>
</feature>
<feature type="compositionally biased region" description="Polar residues" evidence="1">
    <location>
        <begin position="729"/>
        <end position="742"/>
    </location>
</feature>
<organism evidence="2 3">
    <name type="scientific">Athelia psychrophila</name>
    <dbReference type="NCBI Taxonomy" id="1759441"/>
    <lineage>
        <taxon>Eukaryota</taxon>
        <taxon>Fungi</taxon>
        <taxon>Dikarya</taxon>
        <taxon>Basidiomycota</taxon>
        <taxon>Agaricomycotina</taxon>
        <taxon>Agaricomycetes</taxon>
        <taxon>Agaricomycetidae</taxon>
        <taxon>Atheliales</taxon>
        <taxon>Atheliaceae</taxon>
        <taxon>Athelia</taxon>
    </lineage>
</organism>
<feature type="compositionally biased region" description="Basic and acidic residues" evidence="1">
    <location>
        <begin position="345"/>
        <end position="392"/>
    </location>
</feature>
<feature type="region of interest" description="Disordered" evidence="1">
    <location>
        <begin position="573"/>
        <end position="597"/>
    </location>
</feature>
<reference evidence="2 3" key="1">
    <citation type="journal article" date="2016" name="Mol. Biol. Evol.">
        <title>Comparative Genomics of Early-Diverging Mushroom-Forming Fungi Provides Insights into the Origins of Lignocellulose Decay Capabilities.</title>
        <authorList>
            <person name="Nagy L.G."/>
            <person name="Riley R."/>
            <person name="Tritt A."/>
            <person name="Adam C."/>
            <person name="Daum C."/>
            <person name="Floudas D."/>
            <person name="Sun H."/>
            <person name="Yadav J.S."/>
            <person name="Pangilinan J."/>
            <person name="Larsson K.H."/>
            <person name="Matsuura K."/>
            <person name="Barry K."/>
            <person name="Labutti K."/>
            <person name="Kuo R."/>
            <person name="Ohm R.A."/>
            <person name="Bhattacharya S.S."/>
            <person name="Shirouzu T."/>
            <person name="Yoshinaga Y."/>
            <person name="Martin F.M."/>
            <person name="Grigoriev I.V."/>
            <person name="Hibbett D.S."/>
        </authorList>
    </citation>
    <scope>NUCLEOTIDE SEQUENCE [LARGE SCALE GENOMIC DNA]</scope>
    <source>
        <strain evidence="2 3">CBS 109695</strain>
    </source>
</reference>
<feature type="compositionally biased region" description="Acidic residues" evidence="1">
    <location>
        <begin position="421"/>
        <end position="431"/>
    </location>
</feature>
<dbReference type="EMBL" id="KV417514">
    <property type="protein sequence ID" value="KZP26429.1"/>
    <property type="molecule type" value="Genomic_DNA"/>
</dbReference>
<feature type="region of interest" description="Disordered" evidence="1">
    <location>
        <begin position="714"/>
        <end position="750"/>
    </location>
</feature>
<sequence>MAHQNHFPSMLPRWDNKTPKLQLAADRTRATCRYYGFEAVPGKVGFIRDSIKLGPDGVEEHLPEALCVPRIYCMILCMMNWNITLNQYLHSRMVELGASSSDKKRKAAYAKLKLVCLKRLWWYIRCRDHVRDDVQSVPQSDIVGSFNELVWREWNNWIFEGPPENEIPSGLAVQKMMIGQLFASNGGCIDDSWSDDINVMVYVWPDESWPSSHANISRGQSVWWMGESDVDRMQVAEGLLVEALDAALSDGSNTNGKPKAKPKRPVPKGTTIPKSKGKGKAKADPTPDRDEDGDERVVDTMLKGYVDPADRKQQQSGEWLKQEEDRLQEEDEARLRKEEEEEEEEGKKRKEERERKMEEEKRKAEDDESQRERDEEAKRQEDDEARRRKEEKQEENDPEDQGAEEDPGRAKRRDLDGKEDGSEDNENTDGLDSEDYALRVAVVIAWLEEQAIANSGDIGLLGSRIVAAGQDQEAAGQDQNASSRSLLSLMDRQSTAIEDHKQHSELHEWIRKHFMAYMDGTIAAEEKEAFKARMLEIHPKALDSPQAVRNASKTLSSLQQGLLERVSMHLLPAVTPTPSSNISKRPHSTPDKVAKRQKVSHQADEDHALAVEMSPKHTVTSRAIPCQTQNWKQSSECQEPKVTVSRQGTRRERNYPMDDEEIRSALDMLRPIVREGHKAVTVFENFQKHLNKPGMQGTDLAEVEAINPNAPFLKSRLTPDLHSDRDEGANSSIDASPRSSSKGPDKGSHAHLQGRLVDFVGINIDDGLRNIMRQLLKTGFPTGWRFDIGTNLPRPELEDHVVGRNQLDLPSAAMDVTHLPETANRMSKLLAWECPSMLQRDSEGCTNRNSVPTDFFGDPGNPLDDIGGGSSQDGPDIHEISMIDMAPPSKPTPAFSSPPMGPPLQLCYNYSTTTLDGMIVTALDDMCFLCTQTQGSEKLGLTEYLLSWGRWQDEPIVLSALRRWAAMKPDKFRELSHALLNKDVLGRIYDRFGAVKGLCSWMQATLDIAQRHQMIDNSQVASTMAAFAELNSDDD</sequence>
<name>A0A166PTE8_9AGAM</name>
<dbReference type="Proteomes" id="UP000076532">
    <property type="component" value="Unassembled WGS sequence"/>
</dbReference>
<dbReference type="STRING" id="436010.A0A166PTE8"/>
<gene>
    <name evidence="2" type="ORF">FIBSPDRAFT_887226</name>
</gene>
<feature type="region of interest" description="Disordered" evidence="1">
    <location>
        <begin position="249"/>
        <end position="431"/>
    </location>
</feature>
<dbReference type="AlphaFoldDB" id="A0A166PTE8"/>
<protein>
    <submittedName>
        <fullName evidence="2">Uncharacterized protein</fullName>
    </submittedName>
</protein>
<keyword evidence="3" id="KW-1185">Reference proteome</keyword>
<proteinExistence type="predicted"/>
<accession>A0A166PTE8</accession>